<dbReference type="AlphaFoldDB" id="A0A7C0VAT6"/>
<evidence type="ECO:0000256" key="1">
    <source>
        <dbReference type="ARBA" id="ARBA00022485"/>
    </source>
</evidence>
<dbReference type="NCBIfam" id="TIGR00510">
    <property type="entry name" value="lipA"/>
    <property type="match status" value="1"/>
</dbReference>
<dbReference type="GO" id="GO:0016992">
    <property type="term" value="F:lipoate synthase activity"/>
    <property type="evidence" value="ECO:0007669"/>
    <property type="project" value="UniProtKB-UniRule"/>
</dbReference>
<dbReference type="Pfam" id="PF04055">
    <property type="entry name" value="Radical_SAM"/>
    <property type="match status" value="1"/>
</dbReference>
<dbReference type="NCBIfam" id="NF004019">
    <property type="entry name" value="PRK05481.1"/>
    <property type="match status" value="1"/>
</dbReference>
<evidence type="ECO:0000256" key="5">
    <source>
        <dbReference type="ARBA" id="ARBA00022723"/>
    </source>
</evidence>
<evidence type="ECO:0000256" key="4">
    <source>
        <dbReference type="ARBA" id="ARBA00022691"/>
    </source>
</evidence>
<dbReference type="InterPro" id="IPR058240">
    <property type="entry name" value="rSAM_sf"/>
</dbReference>
<dbReference type="InterPro" id="IPR007197">
    <property type="entry name" value="rSAM"/>
</dbReference>
<dbReference type="SFLD" id="SFLDS00029">
    <property type="entry name" value="Radical_SAM"/>
    <property type="match status" value="1"/>
</dbReference>
<dbReference type="Proteomes" id="UP000885847">
    <property type="component" value="Unassembled WGS sequence"/>
</dbReference>
<dbReference type="Gene3D" id="3.20.20.70">
    <property type="entry name" value="Aldolase class I"/>
    <property type="match status" value="1"/>
</dbReference>
<evidence type="ECO:0000259" key="10">
    <source>
        <dbReference type="PROSITE" id="PS51918"/>
    </source>
</evidence>
<dbReference type="PANTHER" id="PTHR10949">
    <property type="entry name" value="LIPOYL SYNTHASE"/>
    <property type="match status" value="1"/>
</dbReference>
<comment type="pathway">
    <text evidence="9">Protein modification; protein lipoylation via endogenous pathway; protein N(6)-(lipoyl)lysine from octanoyl-[acyl-carrier-protein]: step 2/2.</text>
</comment>
<keyword evidence="4 9" id="KW-0949">S-adenosyl-L-methionine</keyword>
<proteinExistence type="inferred from homology"/>
<feature type="binding site" evidence="9">
    <location>
        <position position="63"/>
    </location>
    <ligand>
        <name>[4Fe-4S] cluster</name>
        <dbReference type="ChEBI" id="CHEBI:49883"/>
        <label>2</label>
        <note>4Fe-4S-S-AdoMet</note>
    </ligand>
</feature>
<dbReference type="CDD" id="cd01335">
    <property type="entry name" value="Radical_SAM"/>
    <property type="match status" value="1"/>
</dbReference>
<protein>
    <recommendedName>
        <fullName evidence="9">Lipoyl synthase</fullName>
        <ecNumber evidence="9">2.8.1.8</ecNumber>
    </recommendedName>
    <alternativeName>
        <fullName evidence="9">Lip-syn</fullName>
        <shortName evidence="9">LS</shortName>
    </alternativeName>
    <alternativeName>
        <fullName evidence="9">Lipoate synthase</fullName>
    </alternativeName>
    <alternativeName>
        <fullName evidence="9">Lipoic acid synthase</fullName>
    </alternativeName>
    <alternativeName>
        <fullName evidence="9">Sulfur insertion protein LipA</fullName>
    </alternativeName>
</protein>
<feature type="domain" description="Radical SAM core" evidence="10">
    <location>
        <begin position="45"/>
        <end position="259"/>
    </location>
</feature>
<evidence type="ECO:0000256" key="3">
    <source>
        <dbReference type="ARBA" id="ARBA00022679"/>
    </source>
</evidence>
<dbReference type="GO" id="GO:0009249">
    <property type="term" value="P:protein lipoylation"/>
    <property type="evidence" value="ECO:0007669"/>
    <property type="project" value="UniProtKB-UniRule"/>
</dbReference>
<evidence type="ECO:0000256" key="2">
    <source>
        <dbReference type="ARBA" id="ARBA00022490"/>
    </source>
</evidence>
<dbReference type="SFLD" id="SFLDG01058">
    <property type="entry name" value="lipoyl_synthase_like"/>
    <property type="match status" value="1"/>
</dbReference>
<organism evidence="11">
    <name type="scientific">candidate division WOR-3 bacterium</name>
    <dbReference type="NCBI Taxonomy" id="2052148"/>
    <lineage>
        <taxon>Bacteria</taxon>
        <taxon>Bacteria division WOR-3</taxon>
    </lineage>
</organism>
<dbReference type="GO" id="GO:0005737">
    <property type="term" value="C:cytoplasm"/>
    <property type="evidence" value="ECO:0007669"/>
    <property type="project" value="UniProtKB-SubCell"/>
</dbReference>
<comment type="catalytic activity">
    <reaction evidence="8 9">
        <text>[[Fe-S] cluster scaffold protein carrying a second [4Fe-4S](2+) cluster] + N(6)-octanoyl-L-lysyl-[protein] + 2 oxidized [2Fe-2S]-[ferredoxin] + 2 S-adenosyl-L-methionine + 4 H(+) = [[Fe-S] cluster scaffold protein] + N(6)-[(R)-dihydrolipoyl]-L-lysyl-[protein] + 4 Fe(3+) + 2 hydrogen sulfide + 2 5'-deoxyadenosine + 2 L-methionine + 2 reduced [2Fe-2S]-[ferredoxin]</text>
        <dbReference type="Rhea" id="RHEA:16585"/>
        <dbReference type="Rhea" id="RHEA-COMP:9928"/>
        <dbReference type="Rhea" id="RHEA-COMP:10000"/>
        <dbReference type="Rhea" id="RHEA-COMP:10001"/>
        <dbReference type="Rhea" id="RHEA-COMP:10475"/>
        <dbReference type="Rhea" id="RHEA-COMP:14568"/>
        <dbReference type="Rhea" id="RHEA-COMP:14569"/>
        <dbReference type="ChEBI" id="CHEBI:15378"/>
        <dbReference type="ChEBI" id="CHEBI:17319"/>
        <dbReference type="ChEBI" id="CHEBI:29034"/>
        <dbReference type="ChEBI" id="CHEBI:29919"/>
        <dbReference type="ChEBI" id="CHEBI:33722"/>
        <dbReference type="ChEBI" id="CHEBI:33737"/>
        <dbReference type="ChEBI" id="CHEBI:33738"/>
        <dbReference type="ChEBI" id="CHEBI:57844"/>
        <dbReference type="ChEBI" id="CHEBI:59789"/>
        <dbReference type="ChEBI" id="CHEBI:78809"/>
        <dbReference type="ChEBI" id="CHEBI:83100"/>
        <dbReference type="EC" id="2.8.1.8"/>
    </reaction>
</comment>
<keyword evidence="2 9" id="KW-0963">Cytoplasm</keyword>
<dbReference type="NCBIfam" id="NF009544">
    <property type="entry name" value="PRK12928.1"/>
    <property type="match status" value="1"/>
</dbReference>
<feature type="binding site" evidence="9">
    <location>
        <position position="44"/>
    </location>
    <ligand>
        <name>[4Fe-4S] cluster</name>
        <dbReference type="ChEBI" id="CHEBI:49883"/>
        <label>1</label>
    </ligand>
</feature>
<reference evidence="11" key="1">
    <citation type="journal article" date="2020" name="mSystems">
        <title>Genome- and Community-Level Interaction Insights into Carbon Utilization and Element Cycling Functions of Hydrothermarchaeota in Hydrothermal Sediment.</title>
        <authorList>
            <person name="Zhou Z."/>
            <person name="Liu Y."/>
            <person name="Xu W."/>
            <person name="Pan J."/>
            <person name="Luo Z.H."/>
            <person name="Li M."/>
        </authorList>
    </citation>
    <scope>NUCLEOTIDE SEQUENCE [LARGE SCALE GENOMIC DNA]</scope>
    <source>
        <strain evidence="11">HyVt-102</strain>
    </source>
</reference>
<dbReference type="UniPathway" id="UPA00538">
    <property type="reaction ID" value="UER00593"/>
</dbReference>
<dbReference type="SMART" id="SM00729">
    <property type="entry name" value="Elp3"/>
    <property type="match status" value="1"/>
</dbReference>
<comment type="caution">
    <text evidence="11">The sequence shown here is derived from an EMBL/GenBank/DDBJ whole genome shotgun (WGS) entry which is preliminary data.</text>
</comment>
<keyword evidence="1 9" id="KW-0004">4Fe-4S</keyword>
<feature type="binding site" evidence="9">
    <location>
        <position position="33"/>
    </location>
    <ligand>
        <name>[4Fe-4S] cluster</name>
        <dbReference type="ChEBI" id="CHEBI:49883"/>
        <label>1</label>
    </ligand>
</feature>
<dbReference type="GO" id="GO:0046872">
    <property type="term" value="F:metal ion binding"/>
    <property type="evidence" value="ECO:0007669"/>
    <property type="project" value="UniProtKB-KW"/>
</dbReference>
<dbReference type="EMBL" id="DQWE01000264">
    <property type="protein sequence ID" value="HDI83236.1"/>
    <property type="molecule type" value="Genomic_DNA"/>
</dbReference>
<keyword evidence="3 9" id="KW-0808">Transferase</keyword>
<accession>A0A7C0VAT6</accession>
<dbReference type="FunFam" id="3.20.20.70:FF:000040">
    <property type="entry name" value="Lipoyl synthase"/>
    <property type="match status" value="1"/>
</dbReference>
<feature type="binding site" evidence="9">
    <location>
        <position position="66"/>
    </location>
    <ligand>
        <name>[4Fe-4S] cluster</name>
        <dbReference type="ChEBI" id="CHEBI:49883"/>
        <label>2</label>
        <note>4Fe-4S-S-AdoMet</note>
    </ligand>
</feature>
<keyword evidence="6 9" id="KW-0408">Iron</keyword>
<comment type="cofactor">
    <cofactor evidence="9">
        <name>[4Fe-4S] cluster</name>
        <dbReference type="ChEBI" id="CHEBI:49883"/>
    </cofactor>
    <text evidence="9">Binds 2 [4Fe-4S] clusters per subunit. One cluster is coordinated with 3 cysteines and an exchangeable S-adenosyl-L-methionine.</text>
</comment>
<dbReference type="PANTHER" id="PTHR10949:SF0">
    <property type="entry name" value="LIPOYL SYNTHASE, MITOCHONDRIAL"/>
    <property type="match status" value="1"/>
</dbReference>
<comment type="subcellular location">
    <subcellularLocation>
        <location evidence="9">Cytoplasm</location>
    </subcellularLocation>
</comment>
<dbReference type="PIRSF" id="PIRSF005963">
    <property type="entry name" value="Lipoyl_synth"/>
    <property type="match status" value="1"/>
</dbReference>
<gene>
    <name evidence="9 11" type="primary">lipA</name>
    <name evidence="11" type="ORF">ENF18_05545</name>
</gene>
<dbReference type="EC" id="2.8.1.8" evidence="9"/>
<keyword evidence="5 9" id="KW-0479">Metal-binding</keyword>
<feature type="binding site" evidence="9">
    <location>
        <position position="270"/>
    </location>
    <ligand>
        <name>[4Fe-4S] cluster</name>
        <dbReference type="ChEBI" id="CHEBI:49883"/>
        <label>1</label>
    </ligand>
</feature>
<evidence type="ECO:0000256" key="9">
    <source>
        <dbReference type="HAMAP-Rule" id="MF_00206"/>
    </source>
</evidence>
<keyword evidence="7 9" id="KW-0411">Iron-sulfur</keyword>
<feature type="binding site" evidence="9">
    <location>
        <position position="59"/>
    </location>
    <ligand>
        <name>[4Fe-4S] cluster</name>
        <dbReference type="ChEBI" id="CHEBI:49883"/>
        <label>2</label>
        <note>4Fe-4S-S-AdoMet</note>
    </ligand>
</feature>
<dbReference type="InterPro" id="IPR013785">
    <property type="entry name" value="Aldolase_TIM"/>
</dbReference>
<evidence type="ECO:0000256" key="8">
    <source>
        <dbReference type="ARBA" id="ARBA00047326"/>
    </source>
</evidence>
<evidence type="ECO:0000256" key="6">
    <source>
        <dbReference type="ARBA" id="ARBA00023004"/>
    </source>
</evidence>
<name>A0A7C0VAT6_UNCW3</name>
<dbReference type="PROSITE" id="PS51918">
    <property type="entry name" value="RADICAL_SAM"/>
    <property type="match status" value="1"/>
</dbReference>
<evidence type="ECO:0000256" key="7">
    <source>
        <dbReference type="ARBA" id="ARBA00023014"/>
    </source>
</evidence>
<feature type="binding site" evidence="9">
    <location>
        <position position="38"/>
    </location>
    <ligand>
        <name>[4Fe-4S] cluster</name>
        <dbReference type="ChEBI" id="CHEBI:49883"/>
        <label>1</label>
    </ligand>
</feature>
<comment type="similarity">
    <text evidence="9">Belongs to the radical SAM superfamily. Lipoyl synthase family.</text>
</comment>
<dbReference type="SUPFAM" id="SSF102114">
    <property type="entry name" value="Radical SAM enzymes"/>
    <property type="match status" value="1"/>
</dbReference>
<dbReference type="HAMAP" id="MF_00206">
    <property type="entry name" value="Lipoyl_synth"/>
    <property type="match status" value="1"/>
</dbReference>
<dbReference type="InterPro" id="IPR006638">
    <property type="entry name" value="Elp3/MiaA/NifB-like_rSAM"/>
</dbReference>
<evidence type="ECO:0000313" key="11">
    <source>
        <dbReference type="EMBL" id="HDI83236.1"/>
    </source>
</evidence>
<comment type="function">
    <text evidence="9">Catalyzes the radical-mediated insertion of two sulfur atoms into the C-6 and C-8 positions of the octanoyl moiety bound to the lipoyl domains of lipoate-dependent enzymes, thereby converting the octanoylated domains into lipoylated derivatives.</text>
</comment>
<dbReference type="SFLD" id="SFLDF00271">
    <property type="entry name" value="lipoyl_synthase"/>
    <property type="match status" value="1"/>
</dbReference>
<sequence>MSLPIWIKEEIENRRGISPLVHLLRKNRLHTVCEEARCPNIGKCFKSGTATFLILGNICTRNCRFCAINSGVPLPPDPDEPERVAITAEALGLEYVVITSVTRDDLPDGGASVFMETILKVRERIPDAGVEVLIPDFMGDMNALDKVLDAKPDVLNHNVETVPTLYRSIRPLADYERSLRVLEYAKKRGFITKSGIMVGLGESEREVEDVMKDLVSTGCDILTIGQYLRPSLKHTPVVEYIPPEKFAKYREMGLSLGIRYVVSGPLVRSSYMAKEAFKEVKHGG</sequence>
<dbReference type="GO" id="GO:0051539">
    <property type="term" value="F:4 iron, 4 sulfur cluster binding"/>
    <property type="evidence" value="ECO:0007669"/>
    <property type="project" value="UniProtKB-UniRule"/>
</dbReference>
<dbReference type="InterPro" id="IPR003698">
    <property type="entry name" value="Lipoyl_synth"/>
</dbReference>